<reference evidence="1 2" key="1">
    <citation type="submission" date="2020-07" db="EMBL/GenBank/DDBJ databases">
        <title>The yeast mating-type switching endonuclease HO is a domesticated member of an unorthodox homing genetic element family.</title>
        <authorList>
            <person name="Coughlan A.Y."/>
            <person name="Lombardi L."/>
            <person name="Braun-Galleani S."/>
            <person name="Martos A.R."/>
            <person name="Galeote V."/>
            <person name="Bigey F."/>
            <person name="Dequin S."/>
            <person name="Byrne K.P."/>
            <person name="Wolfe K.H."/>
        </authorList>
    </citation>
    <scope>NUCLEOTIDE SEQUENCE [LARGE SCALE GENOMIC DNA]</scope>
    <source>
        <strain evidence="1 2">NRRL Y-6702</strain>
    </source>
</reference>
<keyword evidence="2" id="KW-1185">Reference proteome</keyword>
<dbReference type="Proteomes" id="UP000509704">
    <property type="component" value="Chromosome 6"/>
</dbReference>
<name>A0A7H9B4P1_ZYGMR</name>
<dbReference type="RefSeq" id="XP_037145287.1">
    <property type="nucleotide sequence ID" value="XM_037289392.1"/>
</dbReference>
<dbReference type="SUPFAM" id="SSF53448">
    <property type="entry name" value="Nucleotide-diphospho-sugar transferases"/>
    <property type="match status" value="1"/>
</dbReference>
<dbReference type="EMBL" id="CP058609">
    <property type="protein sequence ID" value="QLG73560.1"/>
    <property type="molecule type" value="Genomic_DNA"/>
</dbReference>
<dbReference type="GeneID" id="59237320"/>
<dbReference type="AlphaFoldDB" id="A0A7H9B4P1"/>
<sequence>MFIRKRKIKILVLFALGIAVISFAVRSVVQSQLNKEIVYFKRYFEEKKDVIDLFNPLAIKQIPEEVIDQLYKTALQDSSKKNPKNQIDWSKYAYVTYATHANYICNSLIIFDALKSYGTKAKLVLLVSQDLVEPEKYDDFEIVNSLLRRLTEVGGDQVIIKFMKINKKSSDDTQWSYSLNKLEVFNQTEFDRVIYMDNDAILHDNLDELFFLPDYIKFAAPLAYWDLKEHDITASYNEVRNYEKLPINLERYNDKIIPRIKKHKMIYNHLPSLPPNLFLDTQNVAQDIIRSEFSFSSMFDHHITKQPNKINFASNLMVIKPSQETFKLLRDYLIPAYLKKEEGYDMDLINNDLYNMKKLIRKQFNYFRRIRTHFVPEVLVLPFGRYDVLTGSIKNRHEQSMLKNDVIGYRRVNSEGEELPKSVDEVIQDAKYIHFSDFPLQKPWEYESFEEIECHADELKDNTIEEPEKTCTAWNSAYLTYMYSRNICWIGE</sequence>
<dbReference type="KEGG" id="zmk:HG535_0F00700"/>
<gene>
    <name evidence="1" type="ORF">HG535_0F00700</name>
</gene>
<dbReference type="OrthoDB" id="2014201at2759"/>
<dbReference type="InterPro" id="IPR029044">
    <property type="entry name" value="Nucleotide-diphossugar_trans"/>
</dbReference>
<evidence type="ECO:0000313" key="1">
    <source>
        <dbReference type="EMBL" id="QLG73560.1"/>
    </source>
</evidence>
<dbReference type="InterPro" id="IPR050587">
    <property type="entry name" value="GNT1/Glycosyltrans_8"/>
</dbReference>
<dbReference type="Gene3D" id="3.90.550.10">
    <property type="entry name" value="Spore Coat Polysaccharide Biosynthesis Protein SpsA, Chain A"/>
    <property type="match status" value="1"/>
</dbReference>
<protein>
    <recommendedName>
        <fullName evidence="3">Glucose N-acetyltransferase 1</fullName>
    </recommendedName>
</protein>
<accession>A0A7H9B4P1</accession>
<proteinExistence type="predicted"/>
<evidence type="ECO:0000313" key="2">
    <source>
        <dbReference type="Proteomes" id="UP000509704"/>
    </source>
</evidence>
<evidence type="ECO:0008006" key="3">
    <source>
        <dbReference type="Google" id="ProtNLM"/>
    </source>
</evidence>
<organism evidence="1 2">
    <name type="scientific">Zygotorulaspora mrakii</name>
    <name type="common">Zygosaccharomyces mrakii</name>
    <dbReference type="NCBI Taxonomy" id="42260"/>
    <lineage>
        <taxon>Eukaryota</taxon>
        <taxon>Fungi</taxon>
        <taxon>Dikarya</taxon>
        <taxon>Ascomycota</taxon>
        <taxon>Saccharomycotina</taxon>
        <taxon>Saccharomycetes</taxon>
        <taxon>Saccharomycetales</taxon>
        <taxon>Saccharomycetaceae</taxon>
        <taxon>Zygotorulaspora</taxon>
    </lineage>
</organism>
<dbReference type="PANTHER" id="PTHR11183">
    <property type="entry name" value="GLYCOGENIN SUBFAMILY MEMBER"/>
    <property type="match status" value="1"/>
</dbReference>